<dbReference type="Proteomes" id="UP000470771">
    <property type="component" value="Unassembled WGS sequence"/>
</dbReference>
<dbReference type="InterPro" id="IPR027417">
    <property type="entry name" value="P-loop_NTPase"/>
</dbReference>
<dbReference type="AlphaFoldDB" id="A0A6N9NJV9"/>
<organism evidence="1 2">
    <name type="scientific">Acidiluteibacter ferrifornacis</name>
    <dbReference type="NCBI Taxonomy" id="2692424"/>
    <lineage>
        <taxon>Bacteria</taxon>
        <taxon>Pseudomonadati</taxon>
        <taxon>Bacteroidota</taxon>
        <taxon>Flavobacteriia</taxon>
        <taxon>Flavobacteriales</taxon>
        <taxon>Cryomorphaceae</taxon>
        <taxon>Acidiluteibacter</taxon>
    </lineage>
</organism>
<evidence type="ECO:0000313" key="2">
    <source>
        <dbReference type="Proteomes" id="UP000470771"/>
    </source>
</evidence>
<keyword evidence="2" id="KW-1185">Reference proteome</keyword>
<protein>
    <submittedName>
        <fullName evidence="1">Uncharacterized protein</fullName>
    </submittedName>
</protein>
<sequence length="299" mass="33728">MHYYTLFGWNVASEFELPELFEGDHEKEVEIKILAKEVAKELKGVKKKGIGFQVKPGHYQLNIDGVARFYVIEGREIQIDIAPNADFKDVKVFLFASVLGGLCHLRSTLPIHASAVANRGYSYLFAGNSGSGKSTLVAALQKEGLLALNDDLSPIVFADDNAVLNQGIGRMKLWPDALKMLGKTTNRLYQIRSDLEKYALEIETAETSKEFPVKSIFILCPNIYTKKLTIKKVEGKEKLVKLMRQTYRSQLINGFELEQEHFRKCALLSNQVDLYEIQQPRSVPSLNEQVALIKKYIGV</sequence>
<gene>
    <name evidence="1" type="ORF">GQN54_08430</name>
</gene>
<dbReference type="SUPFAM" id="SSF53795">
    <property type="entry name" value="PEP carboxykinase-like"/>
    <property type="match status" value="1"/>
</dbReference>
<reference evidence="1 2" key="1">
    <citation type="submission" date="2019-12" db="EMBL/GenBank/DDBJ databases">
        <authorList>
            <person name="Zhao J."/>
        </authorList>
    </citation>
    <scope>NUCLEOTIDE SEQUENCE [LARGE SCALE GENOMIC DNA]</scope>
    <source>
        <strain evidence="1 2">S-15</strain>
    </source>
</reference>
<comment type="caution">
    <text evidence="1">The sequence shown here is derived from an EMBL/GenBank/DDBJ whole genome shotgun (WGS) entry which is preliminary data.</text>
</comment>
<accession>A0A6N9NJV9</accession>
<proteinExistence type="predicted"/>
<dbReference type="Gene3D" id="3.40.50.300">
    <property type="entry name" value="P-loop containing nucleotide triphosphate hydrolases"/>
    <property type="match status" value="1"/>
</dbReference>
<evidence type="ECO:0000313" key="1">
    <source>
        <dbReference type="EMBL" id="NBG66144.1"/>
    </source>
</evidence>
<dbReference type="EMBL" id="WWNE01000006">
    <property type="protein sequence ID" value="NBG66144.1"/>
    <property type="molecule type" value="Genomic_DNA"/>
</dbReference>
<dbReference type="RefSeq" id="WP_160633086.1">
    <property type="nucleotide sequence ID" value="NZ_WWNE01000006.1"/>
</dbReference>
<name>A0A6N9NJV9_9FLAO</name>